<evidence type="ECO:0000313" key="13">
    <source>
        <dbReference type="EMBL" id="KAL1130745.1"/>
    </source>
</evidence>
<dbReference type="GO" id="GO:0016020">
    <property type="term" value="C:membrane"/>
    <property type="evidence" value="ECO:0007669"/>
    <property type="project" value="UniProtKB-SubCell"/>
</dbReference>
<organism evidence="13 14">
    <name type="scientific">Ranatra chinensis</name>
    <dbReference type="NCBI Taxonomy" id="642074"/>
    <lineage>
        <taxon>Eukaryota</taxon>
        <taxon>Metazoa</taxon>
        <taxon>Ecdysozoa</taxon>
        <taxon>Arthropoda</taxon>
        <taxon>Hexapoda</taxon>
        <taxon>Insecta</taxon>
        <taxon>Pterygota</taxon>
        <taxon>Neoptera</taxon>
        <taxon>Paraneoptera</taxon>
        <taxon>Hemiptera</taxon>
        <taxon>Heteroptera</taxon>
        <taxon>Panheteroptera</taxon>
        <taxon>Nepomorpha</taxon>
        <taxon>Nepidae</taxon>
        <taxon>Ranatrinae</taxon>
        <taxon>Ranatra</taxon>
    </lineage>
</organism>
<evidence type="ECO:0000256" key="1">
    <source>
        <dbReference type="ARBA" id="ARBA00004240"/>
    </source>
</evidence>
<keyword evidence="6" id="KW-0256">Endoplasmic reticulum</keyword>
<gene>
    <name evidence="13" type="ORF">AAG570_011986</name>
</gene>
<dbReference type="SUPFAM" id="SSF53756">
    <property type="entry name" value="UDP-Glycosyltransferase/glycogen phosphorylase"/>
    <property type="match status" value="1"/>
</dbReference>
<dbReference type="InterPro" id="IPR035595">
    <property type="entry name" value="UDP_glycos_trans_CS"/>
</dbReference>
<evidence type="ECO:0000256" key="2">
    <source>
        <dbReference type="ARBA" id="ARBA00009995"/>
    </source>
</evidence>
<feature type="transmembrane region" description="Helical" evidence="12">
    <location>
        <begin position="61"/>
        <end position="79"/>
    </location>
</feature>
<protein>
    <recommendedName>
        <fullName evidence="12">UDP-glucuronosyltransferase</fullName>
        <ecNumber evidence="12">2.4.1.17</ecNumber>
    </recommendedName>
</protein>
<dbReference type="EC" id="2.4.1.17" evidence="12"/>
<evidence type="ECO:0000256" key="9">
    <source>
        <dbReference type="ARBA" id="ARBA00023180"/>
    </source>
</evidence>
<evidence type="ECO:0000256" key="6">
    <source>
        <dbReference type="ARBA" id="ARBA00022824"/>
    </source>
</evidence>
<keyword evidence="14" id="KW-1185">Reference proteome</keyword>
<evidence type="ECO:0000256" key="4">
    <source>
        <dbReference type="ARBA" id="ARBA00022679"/>
    </source>
</evidence>
<dbReference type="PROSITE" id="PS00375">
    <property type="entry name" value="UDPGT"/>
    <property type="match status" value="1"/>
</dbReference>
<dbReference type="GO" id="GO:0005783">
    <property type="term" value="C:endoplasmic reticulum"/>
    <property type="evidence" value="ECO:0007669"/>
    <property type="project" value="UniProtKB-SubCell"/>
</dbReference>
<evidence type="ECO:0000256" key="7">
    <source>
        <dbReference type="ARBA" id="ARBA00022989"/>
    </source>
</evidence>
<comment type="similarity">
    <text evidence="2 11">Belongs to the UDP-glycosyltransferase family.</text>
</comment>
<dbReference type="PANTHER" id="PTHR48043:SF159">
    <property type="entry name" value="EG:EG0003.4 PROTEIN-RELATED"/>
    <property type="match status" value="1"/>
</dbReference>
<evidence type="ECO:0000256" key="10">
    <source>
        <dbReference type="ARBA" id="ARBA00046288"/>
    </source>
</evidence>
<keyword evidence="9" id="KW-0325">Glycoprotein</keyword>
<dbReference type="FunFam" id="3.40.50.2000:FF:000050">
    <property type="entry name" value="UDP-glucuronosyltransferase"/>
    <property type="match status" value="1"/>
</dbReference>
<accession>A0ABD0YHH7</accession>
<comment type="catalytic activity">
    <reaction evidence="12">
        <text>glucuronate acceptor + UDP-alpha-D-glucuronate = acceptor beta-D-glucuronoside + UDP + H(+)</text>
        <dbReference type="Rhea" id="RHEA:21032"/>
        <dbReference type="ChEBI" id="CHEBI:15378"/>
        <dbReference type="ChEBI" id="CHEBI:58052"/>
        <dbReference type="ChEBI" id="CHEBI:58223"/>
        <dbReference type="ChEBI" id="CHEBI:132367"/>
        <dbReference type="ChEBI" id="CHEBI:132368"/>
        <dbReference type="EC" id="2.4.1.17"/>
    </reaction>
</comment>
<evidence type="ECO:0000313" key="14">
    <source>
        <dbReference type="Proteomes" id="UP001558652"/>
    </source>
</evidence>
<keyword evidence="3 11" id="KW-0328">Glycosyltransferase</keyword>
<keyword evidence="5 12" id="KW-0812">Transmembrane</keyword>
<dbReference type="CDD" id="cd03784">
    <property type="entry name" value="GT1_Gtf-like"/>
    <property type="match status" value="1"/>
</dbReference>
<dbReference type="GO" id="GO:0015020">
    <property type="term" value="F:glucuronosyltransferase activity"/>
    <property type="evidence" value="ECO:0007669"/>
    <property type="project" value="UniProtKB-EC"/>
</dbReference>
<dbReference type="AlphaFoldDB" id="A0ABD0YHH7"/>
<reference evidence="13 14" key="1">
    <citation type="submission" date="2024-07" db="EMBL/GenBank/DDBJ databases">
        <title>Chromosome-level genome assembly of the water stick insect Ranatra chinensis (Heteroptera: Nepidae).</title>
        <authorList>
            <person name="Liu X."/>
        </authorList>
    </citation>
    <scope>NUCLEOTIDE SEQUENCE [LARGE SCALE GENOMIC DNA]</scope>
    <source>
        <strain evidence="13">Cailab_2021Rc</strain>
        <tissue evidence="13">Muscle</tissue>
    </source>
</reference>
<evidence type="ECO:0000256" key="8">
    <source>
        <dbReference type="ARBA" id="ARBA00023136"/>
    </source>
</evidence>
<comment type="caution">
    <text evidence="13">The sequence shown here is derived from an EMBL/GenBank/DDBJ whole genome shotgun (WGS) entry which is preliminary data.</text>
</comment>
<evidence type="ECO:0000256" key="5">
    <source>
        <dbReference type="ARBA" id="ARBA00022692"/>
    </source>
</evidence>
<dbReference type="Gene3D" id="3.40.50.2000">
    <property type="entry name" value="Glycogen Phosphorylase B"/>
    <property type="match status" value="1"/>
</dbReference>
<keyword evidence="8 12" id="KW-0472">Membrane</keyword>
<sequence>MMEASVALDHRFNAIGIELLNVGGSHWTNHILSNPSNPSYILDFKSPYTDRMSFAERLHNTFIYLTNVLVYGQVILAMAQTRADKFFRYPGWEERPPIESLLANKSLVLMNTHPSMGYAVPTSPHFIQVGGISIVPNKPLPEDLKTYLDSATDGFVYFSLGSNIAVSNLLRGERLRSFTRALGSLKQKVVWKWEKDDFHEKPGNTITAPWFPQQDILGHKNCRLFITQGGIVSLTEALNYAVPVVGIPVFIDQRRNMMYVKSQGYGVTVELTNITEQSITWAVNEVLNNPTYRKMAEEKSAIFKDRPMSSLDTAVYWVEYAIRHKGAPHLKPALNLLPWYKSMLLDVAAVIFVALLTFGAAIYFLSKKLIHFAVKMALPKIPPRGQNLRQKLY</sequence>
<dbReference type="PANTHER" id="PTHR48043">
    <property type="entry name" value="EG:EG0003.4 PROTEIN-RELATED"/>
    <property type="match status" value="1"/>
</dbReference>
<feature type="transmembrane region" description="Helical" evidence="12">
    <location>
        <begin position="344"/>
        <end position="366"/>
    </location>
</feature>
<dbReference type="InterPro" id="IPR002213">
    <property type="entry name" value="UDP_glucos_trans"/>
</dbReference>
<dbReference type="Proteomes" id="UP001558652">
    <property type="component" value="Unassembled WGS sequence"/>
</dbReference>
<comment type="subcellular location">
    <subcellularLocation>
        <location evidence="10">Endomembrane system</location>
        <topology evidence="10">Single-pass type I membrane protein</topology>
    </subcellularLocation>
    <subcellularLocation>
        <location evidence="1">Endoplasmic reticulum</location>
    </subcellularLocation>
    <subcellularLocation>
        <location evidence="12">Membrane</location>
        <topology evidence="12">Single-pass membrane protein</topology>
    </subcellularLocation>
</comment>
<evidence type="ECO:0000256" key="11">
    <source>
        <dbReference type="RuleBase" id="RU003718"/>
    </source>
</evidence>
<keyword evidence="4 11" id="KW-0808">Transferase</keyword>
<comment type="caution">
    <text evidence="12">Lacks conserved residue(s) required for the propagation of feature annotation.</text>
</comment>
<name>A0ABD0YHH7_9HEMI</name>
<evidence type="ECO:0000256" key="12">
    <source>
        <dbReference type="RuleBase" id="RU362059"/>
    </source>
</evidence>
<dbReference type="EMBL" id="JBFDAA010000007">
    <property type="protein sequence ID" value="KAL1130745.1"/>
    <property type="molecule type" value="Genomic_DNA"/>
</dbReference>
<dbReference type="Pfam" id="PF00201">
    <property type="entry name" value="UDPGT"/>
    <property type="match status" value="1"/>
</dbReference>
<proteinExistence type="inferred from homology"/>
<evidence type="ECO:0000256" key="3">
    <source>
        <dbReference type="ARBA" id="ARBA00022676"/>
    </source>
</evidence>
<dbReference type="InterPro" id="IPR050271">
    <property type="entry name" value="UDP-glycosyltransferase"/>
</dbReference>
<keyword evidence="7 12" id="KW-1133">Transmembrane helix</keyword>